<comment type="caution">
    <text evidence="2">The sequence shown here is derived from an EMBL/GenBank/DDBJ whole genome shotgun (WGS) entry which is preliminary data.</text>
</comment>
<feature type="transmembrane region" description="Helical" evidence="1">
    <location>
        <begin position="90"/>
        <end position="106"/>
    </location>
</feature>
<keyword evidence="3" id="KW-1185">Reference proteome</keyword>
<protein>
    <submittedName>
        <fullName evidence="2">Uncharacterized protein</fullName>
    </submittedName>
</protein>
<name>A0ABQ2MY37_9ACTN</name>
<evidence type="ECO:0000256" key="1">
    <source>
        <dbReference type="SAM" id="Phobius"/>
    </source>
</evidence>
<organism evidence="2 3">
    <name type="scientific">Streptomyces lasiicapitis</name>
    <dbReference type="NCBI Taxonomy" id="1923961"/>
    <lineage>
        <taxon>Bacteria</taxon>
        <taxon>Bacillati</taxon>
        <taxon>Actinomycetota</taxon>
        <taxon>Actinomycetes</taxon>
        <taxon>Kitasatosporales</taxon>
        <taxon>Streptomycetaceae</taxon>
        <taxon>Streptomyces</taxon>
    </lineage>
</organism>
<accession>A0ABQ2MY37</accession>
<dbReference type="RefSeq" id="WP_189177864.1">
    <property type="nucleotide sequence ID" value="NZ_BMNG01000033.1"/>
</dbReference>
<sequence length="149" mass="14489">MITLAASTEIQPGQVLGALGSGGAALACTLLLIAGCKGKGSIEFSRVPAAGVGYVAGLLYMMAGAGIWTAPGSVSASVSQSLQGGWVGDVGPAAAPLCLVILVYGFKLSPGFSGVCGIVAATAFHVAGGIWSVPEAIASGFLNNALGVH</sequence>
<evidence type="ECO:0000313" key="3">
    <source>
        <dbReference type="Proteomes" id="UP000656881"/>
    </source>
</evidence>
<keyword evidence="1" id="KW-0472">Membrane</keyword>
<feature type="transmembrane region" description="Helical" evidence="1">
    <location>
        <begin position="47"/>
        <end position="70"/>
    </location>
</feature>
<evidence type="ECO:0000313" key="2">
    <source>
        <dbReference type="EMBL" id="GGO60116.1"/>
    </source>
</evidence>
<feature type="transmembrane region" description="Helical" evidence="1">
    <location>
        <begin position="15"/>
        <end position="35"/>
    </location>
</feature>
<keyword evidence="1" id="KW-0812">Transmembrane</keyword>
<gene>
    <name evidence="2" type="ORF">GCM10012286_83270</name>
</gene>
<proteinExistence type="predicted"/>
<dbReference type="EMBL" id="BMNG01000033">
    <property type="protein sequence ID" value="GGO60116.1"/>
    <property type="molecule type" value="Genomic_DNA"/>
</dbReference>
<keyword evidence="1" id="KW-1133">Transmembrane helix</keyword>
<reference evidence="3" key="1">
    <citation type="journal article" date="2019" name="Int. J. Syst. Evol. Microbiol.">
        <title>The Global Catalogue of Microorganisms (GCM) 10K type strain sequencing project: providing services to taxonomists for standard genome sequencing and annotation.</title>
        <authorList>
            <consortium name="The Broad Institute Genomics Platform"/>
            <consortium name="The Broad Institute Genome Sequencing Center for Infectious Disease"/>
            <person name="Wu L."/>
            <person name="Ma J."/>
        </authorList>
    </citation>
    <scope>NUCLEOTIDE SEQUENCE [LARGE SCALE GENOMIC DNA]</scope>
    <source>
        <strain evidence="3">CGMCC 4.7349</strain>
    </source>
</reference>
<dbReference type="Proteomes" id="UP000656881">
    <property type="component" value="Unassembled WGS sequence"/>
</dbReference>
<feature type="transmembrane region" description="Helical" evidence="1">
    <location>
        <begin position="113"/>
        <end position="133"/>
    </location>
</feature>